<dbReference type="InterPro" id="IPR000847">
    <property type="entry name" value="LysR_HTH_N"/>
</dbReference>
<dbReference type="RefSeq" id="WP_021840688.1">
    <property type="nucleotide sequence ID" value="NZ_CACRUX010000057.1"/>
</dbReference>
<feature type="domain" description="HTH lysR-type" evidence="5">
    <location>
        <begin position="1"/>
        <end position="58"/>
    </location>
</feature>
<dbReference type="InterPro" id="IPR005119">
    <property type="entry name" value="LysR_subst-bd"/>
</dbReference>
<evidence type="ECO:0000256" key="2">
    <source>
        <dbReference type="ARBA" id="ARBA00023015"/>
    </source>
</evidence>
<accession>A0A6N3DJI5</accession>
<dbReference type="CDD" id="cd05466">
    <property type="entry name" value="PBP2_LTTR_substrate"/>
    <property type="match status" value="1"/>
</dbReference>
<dbReference type="Gene3D" id="1.10.10.10">
    <property type="entry name" value="Winged helix-like DNA-binding domain superfamily/Winged helix DNA-binding domain"/>
    <property type="match status" value="1"/>
</dbReference>
<dbReference type="SUPFAM" id="SSF46785">
    <property type="entry name" value="Winged helix' DNA-binding domain"/>
    <property type="match status" value="1"/>
</dbReference>
<reference evidence="6" key="1">
    <citation type="submission" date="2019-11" db="EMBL/GenBank/DDBJ databases">
        <authorList>
            <person name="Feng L."/>
        </authorList>
    </citation>
    <scope>NUCLEOTIDE SEQUENCE</scope>
    <source>
        <strain evidence="6">VrattiLFYP33</strain>
    </source>
</reference>
<sequence length="286" mass="33337">MDTKDFILLKTLYEEKNITYTAKRLFMTQPALSERIKRLEKEFNCNLIIRQPRGIAFTSEGEQLYNYMQEADKAYQAIKKQLSATGTEIRGTLRLGCSNIFAKYHIPKILSAFSLAYPYIDINMYSGLSYRLYRRFLEGELDVTIVRGAHDWSEHHLELLSEPLCLFNKSELSFENLPQHSYIHYQTDPNLQQTLDDWWYSHYQTPPKTSIEVDDIDTCIKLVRQGLGFTLLTESCAQDVPGIYTAPLITKSGDPLLRTTNLYYRNNYTSMTPVKAFIDFIMNWKL</sequence>
<protein>
    <submittedName>
        <fullName evidence="6">HTH-type transcriptional regulator CysL</fullName>
    </submittedName>
</protein>
<organism evidence="6">
    <name type="scientific">Veillonella ratti</name>
    <dbReference type="NCBI Taxonomy" id="103892"/>
    <lineage>
        <taxon>Bacteria</taxon>
        <taxon>Bacillati</taxon>
        <taxon>Bacillota</taxon>
        <taxon>Negativicutes</taxon>
        <taxon>Veillonellales</taxon>
        <taxon>Veillonellaceae</taxon>
        <taxon>Veillonella</taxon>
    </lineage>
</organism>
<dbReference type="Pfam" id="PF03466">
    <property type="entry name" value="LysR_substrate"/>
    <property type="match status" value="1"/>
</dbReference>
<keyword evidence="2" id="KW-0805">Transcription regulation</keyword>
<dbReference type="PANTHER" id="PTHR30126">
    <property type="entry name" value="HTH-TYPE TRANSCRIPTIONAL REGULATOR"/>
    <property type="match status" value="1"/>
</dbReference>
<dbReference type="GO" id="GO:0003700">
    <property type="term" value="F:DNA-binding transcription factor activity"/>
    <property type="evidence" value="ECO:0007669"/>
    <property type="project" value="InterPro"/>
</dbReference>
<proteinExistence type="inferred from homology"/>
<dbReference type="PRINTS" id="PR00039">
    <property type="entry name" value="HTHLYSR"/>
</dbReference>
<dbReference type="PROSITE" id="PS50931">
    <property type="entry name" value="HTH_LYSR"/>
    <property type="match status" value="1"/>
</dbReference>
<comment type="similarity">
    <text evidence="1">Belongs to the LysR transcriptional regulatory family.</text>
</comment>
<dbReference type="AlphaFoldDB" id="A0A6N3DJI5"/>
<dbReference type="GO" id="GO:0000976">
    <property type="term" value="F:transcription cis-regulatory region binding"/>
    <property type="evidence" value="ECO:0007669"/>
    <property type="project" value="TreeGrafter"/>
</dbReference>
<evidence type="ECO:0000313" key="6">
    <source>
        <dbReference type="EMBL" id="VYU25793.1"/>
    </source>
</evidence>
<dbReference type="Gene3D" id="3.40.190.290">
    <property type="match status" value="1"/>
</dbReference>
<dbReference type="InterPro" id="IPR036388">
    <property type="entry name" value="WH-like_DNA-bd_sf"/>
</dbReference>
<keyword evidence="4" id="KW-0804">Transcription</keyword>
<dbReference type="SUPFAM" id="SSF53850">
    <property type="entry name" value="Periplasmic binding protein-like II"/>
    <property type="match status" value="1"/>
</dbReference>
<name>A0A6N3DJI5_9FIRM</name>
<evidence type="ECO:0000256" key="1">
    <source>
        <dbReference type="ARBA" id="ARBA00009437"/>
    </source>
</evidence>
<dbReference type="EMBL" id="CACRUX010000057">
    <property type="protein sequence ID" value="VYU25793.1"/>
    <property type="molecule type" value="Genomic_DNA"/>
</dbReference>
<dbReference type="Pfam" id="PF00126">
    <property type="entry name" value="HTH_1"/>
    <property type="match status" value="1"/>
</dbReference>
<evidence type="ECO:0000259" key="5">
    <source>
        <dbReference type="PROSITE" id="PS50931"/>
    </source>
</evidence>
<gene>
    <name evidence="6" type="primary">cysL_1</name>
    <name evidence="6" type="ORF">VRLFYP33_01569</name>
</gene>
<evidence type="ECO:0000256" key="4">
    <source>
        <dbReference type="ARBA" id="ARBA00023163"/>
    </source>
</evidence>
<evidence type="ECO:0000256" key="3">
    <source>
        <dbReference type="ARBA" id="ARBA00023125"/>
    </source>
</evidence>
<keyword evidence="3" id="KW-0238">DNA-binding</keyword>
<dbReference type="PANTHER" id="PTHR30126:SF78">
    <property type="entry name" value="HTH LYSR-TYPE DOMAIN-CONTAINING PROTEIN"/>
    <property type="match status" value="1"/>
</dbReference>
<dbReference type="InterPro" id="IPR036390">
    <property type="entry name" value="WH_DNA-bd_sf"/>
</dbReference>